<dbReference type="EMBL" id="JABEBT010000017">
    <property type="protein sequence ID" value="KAF7637744.1"/>
    <property type="molecule type" value="Genomic_DNA"/>
</dbReference>
<evidence type="ECO:0008006" key="3">
    <source>
        <dbReference type="Google" id="ProtNLM"/>
    </source>
</evidence>
<evidence type="ECO:0000313" key="2">
    <source>
        <dbReference type="Proteomes" id="UP000605970"/>
    </source>
</evidence>
<name>A0A8S9ZX66_9BILA</name>
<sequence length="128" mass="15296">MRNLHNLIEFYEQPVKNITKYAELARNEKLPQNLAIMENPRRFHPNDKTALHGGITATPGEGGTVYSIRNKRIYREYKPKKEWYDYEEQNFDHDVKLSKGMPWDPEIANKMDSYTNVKFTKEHLRKIR</sequence>
<comment type="caution">
    <text evidence="1">The sequence shown here is derived from an EMBL/GenBank/DDBJ whole genome shotgun (WGS) entry which is preliminary data.</text>
</comment>
<dbReference type="Proteomes" id="UP000605970">
    <property type="component" value="Unassembled WGS sequence"/>
</dbReference>
<gene>
    <name evidence="1" type="ORF">Mgra_00002720</name>
</gene>
<keyword evidence="2" id="KW-1185">Reference proteome</keyword>
<evidence type="ECO:0000313" key="1">
    <source>
        <dbReference type="EMBL" id="KAF7637744.1"/>
    </source>
</evidence>
<dbReference type="AlphaFoldDB" id="A0A8S9ZX66"/>
<dbReference type="OrthoDB" id="9939609at2759"/>
<proteinExistence type="predicted"/>
<organism evidence="1 2">
    <name type="scientific">Meloidogyne graminicola</name>
    <dbReference type="NCBI Taxonomy" id="189291"/>
    <lineage>
        <taxon>Eukaryota</taxon>
        <taxon>Metazoa</taxon>
        <taxon>Ecdysozoa</taxon>
        <taxon>Nematoda</taxon>
        <taxon>Chromadorea</taxon>
        <taxon>Rhabditida</taxon>
        <taxon>Tylenchina</taxon>
        <taxon>Tylenchomorpha</taxon>
        <taxon>Tylenchoidea</taxon>
        <taxon>Meloidogynidae</taxon>
        <taxon>Meloidogyninae</taxon>
        <taxon>Meloidogyne</taxon>
    </lineage>
</organism>
<reference evidence="1" key="1">
    <citation type="journal article" date="2020" name="Ecol. Evol.">
        <title>Genome structure and content of the rice root-knot nematode (Meloidogyne graminicola).</title>
        <authorList>
            <person name="Phan N.T."/>
            <person name="Danchin E.G.J."/>
            <person name="Klopp C."/>
            <person name="Perfus-Barbeoch L."/>
            <person name="Kozlowski D.K."/>
            <person name="Koutsovoulos G.D."/>
            <person name="Lopez-Roques C."/>
            <person name="Bouchez O."/>
            <person name="Zahm M."/>
            <person name="Besnard G."/>
            <person name="Bellafiore S."/>
        </authorList>
    </citation>
    <scope>NUCLEOTIDE SEQUENCE</scope>
    <source>
        <strain evidence="1">VN-18</strain>
    </source>
</reference>
<accession>A0A8S9ZX66</accession>
<protein>
    <recommendedName>
        <fullName evidence="3">39S ribosomal protein L50, mitochondrial</fullName>
    </recommendedName>
</protein>